<dbReference type="FunFam" id="3.30.200.20:FF:000058">
    <property type="entry name" value="Putative serine/threonine-protein kinase N2"/>
    <property type="match status" value="1"/>
</dbReference>
<evidence type="ECO:0000256" key="15">
    <source>
        <dbReference type="ARBA" id="ARBA00022840"/>
    </source>
</evidence>
<dbReference type="CDD" id="cd11622">
    <property type="entry name" value="HR1_PKN_1"/>
    <property type="match status" value="1"/>
</dbReference>
<dbReference type="PANTHER" id="PTHR24351">
    <property type="entry name" value="RIBOSOMAL PROTEIN S6 KINASE"/>
    <property type="match status" value="1"/>
</dbReference>
<evidence type="ECO:0000313" key="30">
    <source>
        <dbReference type="EMBL" id="CAH1961192.1"/>
    </source>
</evidence>
<comment type="similarity">
    <text evidence="6">Belongs to the protein kinase superfamily. AGC Ser/Thr protein kinase family. PKC subfamily.</text>
</comment>
<gene>
    <name evidence="30" type="ORF">ACAOBT_LOCUS4024</name>
</gene>
<evidence type="ECO:0000256" key="25">
    <source>
        <dbReference type="SAM" id="Coils"/>
    </source>
</evidence>
<feature type="region of interest" description="Disordered" evidence="26">
    <location>
        <begin position="200"/>
        <end position="223"/>
    </location>
</feature>
<evidence type="ECO:0000256" key="18">
    <source>
        <dbReference type="ARBA" id="ARBA00023136"/>
    </source>
</evidence>
<evidence type="ECO:0000256" key="12">
    <source>
        <dbReference type="ARBA" id="ARBA00022737"/>
    </source>
</evidence>
<accession>A0A9P0NY15</accession>
<dbReference type="Pfam" id="PF00069">
    <property type="entry name" value="Pkinase"/>
    <property type="match status" value="1"/>
</dbReference>
<dbReference type="Gene3D" id="1.10.287.160">
    <property type="entry name" value="HR1 repeat"/>
    <property type="match status" value="3"/>
</dbReference>
<evidence type="ECO:0000256" key="7">
    <source>
        <dbReference type="ARBA" id="ARBA00012429"/>
    </source>
</evidence>
<dbReference type="GO" id="GO:0007165">
    <property type="term" value="P:signal transduction"/>
    <property type="evidence" value="ECO:0007669"/>
    <property type="project" value="InterPro"/>
</dbReference>
<dbReference type="InterPro" id="IPR017441">
    <property type="entry name" value="Protein_kinase_ATP_BS"/>
</dbReference>
<dbReference type="GO" id="GO:0031267">
    <property type="term" value="F:small GTPase binding"/>
    <property type="evidence" value="ECO:0007669"/>
    <property type="project" value="InterPro"/>
</dbReference>
<keyword evidence="15 24" id="KW-0067">ATP-binding</keyword>
<dbReference type="EMBL" id="CAKOFQ010006692">
    <property type="protein sequence ID" value="CAH1961192.1"/>
    <property type="molecule type" value="Genomic_DNA"/>
</dbReference>
<evidence type="ECO:0000256" key="6">
    <source>
        <dbReference type="ARBA" id="ARBA00005490"/>
    </source>
</evidence>
<evidence type="ECO:0000256" key="9">
    <source>
        <dbReference type="ARBA" id="ARBA00022527"/>
    </source>
</evidence>
<evidence type="ECO:0000256" key="26">
    <source>
        <dbReference type="SAM" id="MobiDB-lite"/>
    </source>
</evidence>
<reference evidence="30" key="1">
    <citation type="submission" date="2022-03" db="EMBL/GenBank/DDBJ databases">
        <authorList>
            <person name="Sayadi A."/>
        </authorList>
    </citation>
    <scope>NUCLEOTIDE SEQUENCE</scope>
</reference>
<dbReference type="GO" id="GO:0032154">
    <property type="term" value="C:cleavage furrow"/>
    <property type="evidence" value="ECO:0007669"/>
    <property type="project" value="UniProtKB-SubCell"/>
</dbReference>
<evidence type="ECO:0000256" key="8">
    <source>
        <dbReference type="ARBA" id="ARBA00022490"/>
    </source>
</evidence>
<evidence type="ECO:0000256" key="19">
    <source>
        <dbReference type="ARBA" id="ARBA00023163"/>
    </source>
</evidence>
<keyword evidence="20" id="KW-0539">Nucleus</keyword>
<evidence type="ECO:0000256" key="24">
    <source>
        <dbReference type="PROSITE-ProRule" id="PRU10141"/>
    </source>
</evidence>
<dbReference type="InterPro" id="IPR011072">
    <property type="entry name" value="HR1_rho-bd"/>
</dbReference>
<feature type="domain" description="REM-1" evidence="29">
    <location>
        <begin position="29"/>
        <end position="103"/>
    </location>
</feature>
<dbReference type="GO" id="GO:0005634">
    <property type="term" value="C:nucleus"/>
    <property type="evidence" value="ECO:0007669"/>
    <property type="project" value="UniProtKB-SubCell"/>
</dbReference>
<evidence type="ECO:0000256" key="20">
    <source>
        <dbReference type="ARBA" id="ARBA00023242"/>
    </source>
</evidence>
<dbReference type="CDD" id="cd11623">
    <property type="entry name" value="HR1_PKN_2"/>
    <property type="match status" value="1"/>
</dbReference>
<evidence type="ECO:0000256" key="5">
    <source>
        <dbReference type="ARBA" id="ARBA00004626"/>
    </source>
</evidence>
<dbReference type="PROSITE" id="PS00108">
    <property type="entry name" value="PROTEIN_KINASE_ST"/>
    <property type="match status" value="1"/>
</dbReference>
<dbReference type="CDD" id="cd11625">
    <property type="entry name" value="HR1_PKN_3"/>
    <property type="match status" value="1"/>
</dbReference>
<keyword evidence="9" id="KW-0723">Serine/threonine-protein kinase</keyword>
<feature type="compositionally biased region" description="Pro residues" evidence="26">
    <location>
        <begin position="591"/>
        <end position="607"/>
    </location>
</feature>
<evidence type="ECO:0000256" key="21">
    <source>
        <dbReference type="ARBA" id="ARBA00047272"/>
    </source>
</evidence>
<dbReference type="PROSITE" id="PS51285">
    <property type="entry name" value="AGC_KINASE_CTER"/>
    <property type="match status" value="1"/>
</dbReference>
<feature type="compositionally biased region" description="Low complexity" evidence="26">
    <location>
        <begin position="611"/>
        <end position="628"/>
    </location>
</feature>
<keyword evidence="16" id="KW-0805">Transcription regulation</keyword>
<dbReference type="EC" id="2.7.11.13" evidence="7"/>
<dbReference type="InterPro" id="IPR000961">
    <property type="entry name" value="AGC-kinase_C"/>
</dbReference>
<evidence type="ECO:0000256" key="14">
    <source>
        <dbReference type="ARBA" id="ARBA00022777"/>
    </source>
</evidence>
<dbReference type="Pfam" id="PF02185">
    <property type="entry name" value="HR1"/>
    <property type="match status" value="3"/>
</dbReference>
<dbReference type="Proteomes" id="UP001152888">
    <property type="component" value="Unassembled WGS sequence"/>
</dbReference>
<keyword evidence="14" id="KW-0418">Kinase</keyword>
<keyword evidence="18" id="KW-0472">Membrane</keyword>
<dbReference type="SUPFAM" id="SSF49562">
    <property type="entry name" value="C2 domain (Calcium/lipid-binding domain, CaLB)"/>
    <property type="match status" value="1"/>
</dbReference>
<keyword evidence="8" id="KW-0963">Cytoplasm</keyword>
<proteinExistence type="inferred from homology"/>
<comment type="catalytic activity">
    <reaction evidence="22">
        <text>L-seryl-[protein] + ATP = O-phospho-L-seryl-[protein] + ADP + H(+)</text>
        <dbReference type="Rhea" id="RHEA:17989"/>
        <dbReference type="Rhea" id="RHEA-COMP:9863"/>
        <dbReference type="Rhea" id="RHEA-COMP:11604"/>
        <dbReference type="ChEBI" id="CHEBI:15378"/>
        <dbReference type="ChEBI" id="CHEBI:29999"/>
        <dbReference type="ChEBI" id="CHEBI:30616"/>
        <dbReference type="ChEBI" id="CHEBI:83421"/>
        <dbReference type="ChEBI" id="CHEBI:456216"/>
        <dbReference type="EC" id="2.7.11.13"/>
    </reaction>
</comment>
<feature type="domain" description="REM-1" evidence="29">
    <location>
        <begin position="123"/>
        <end position="202"/>
    </location>
</feature>
<dbReference type="AlphaFoldDB" id="A0A9P0NY15"/>
<dbReference type="SMART" id="SM00220">
    <property type="entry name" value="S_TKc"/>
    <property type="match status" value="1"/>
</dbReference>
<dbReference type="SUPFAM" id="SSF56112">
    <property type="entry name" value="Protein kinase-like (PK-like)"/>
    <property type="match status" value="1"/>
</dbReference>
<dbReference type="OrthoDB" id="63267at2759"/>
<feature type="region of interest" description="Disordered" evidence="26">
    <location>
        <begin position="545"/>
        <end position="659"/>
    </location>
</feature>
<evidence type="ECO:0000256" key="10">
    <source>
        <dbReference type="ARBA" id="ARBA00022553"/>
    </source>
</evidence>
<dbReference type="Pfam" id="PF00433">
    <property type="entry name" value="Pkinase_C"/>
    <property type="match status" value="1"/>
</dbReference>
<evidence type="ECO:0000256" key="4">
    <source>
        <dbReference type="ARBA" id="ARBA00004496"/>
    </source>
</evidence>
<dbReference type="FunFam" id="1.10.510.10:FF:000038">
    <property type="entry name" value="serine/threonine-protein kinase N2 isoform X1"/>
    <property type="match status" value="1"/>
</dbReference>
<dbReference type="PROSITE" id="PS51860">
    <property type="entry name" value="REM_1"/>
    <property type="match status" value="3"/>
</dbReference>
<keyword evidence="31" id="KW-1185">Reference proteome</keyword>
<evidence type="ECO:0000256" key="11">
    <source>
        <dbReference type="ARBA" id="ARBA00022679"/>
    </source>
</evidence>
<evidence type="ECO:0000256" key="1">
    <source>
        <dbReference type="ARBA" id="ARBA00004123"/>
    </source>
</evidence>
<dbReference type="FunFam" id="1.10.287.160:FF:000001">
    <property type="entry name" value="Putative serine/threonine-protein kinase N2"/>
    <property type="match status" value="1"/>
</dbReference>
<evidence type="ECO:0000256" key="23">
    <source>
        <dbReference type="PROSITE-ProRule" id="PRU01207"/>
    </source>
</evidence>
<evidence type="ECO:0000259" key="27">
    <source>
        <dbReference type="PROSITE" id="PS50011"/>
    </source>
</evidence>
<dbReference type="InterPro" id="IPR008271">
    <property type="entry name" value="Ser/Thr_kinase_AS"/>
</dbReference>
<dbReference type="Gene3D" id="3.30.200.20">
    <property type="entry name" value="Phosphorylase Kinase, domain 1"/>
    <property type="match status" value="1"/>
</dbReference>
<dbReference type="InterPro" id="IPR011009">
    <property type="entry name" value="Kinase-like_dom_sf"/>
</dbReference>
<dbReference type="CDD" id="cd05589">
    <property type="entry name" value="STKc_PKN"/>
    <property type="match status" value="1"/>
</dbReference>
<keyword evidence="11" id="KW-0808">Transferase</keyword>
<dbReference type="SMART" id="SM00133">
    <property type="entry name" value="S_TK_X"/>
    <property type="match status" value="1"/>
</dbReference>
<feature type="domain" description="REM-1" evidence="29">
    <location>
        <begin position="217"/>
        <end position="298"/>
    </location>
</feature>
<comment type="catalytic activity">
    <reaction evidence="21">
        <text>L-threonyl-[protein] + ATP = O-phospho-L-threonyl-[protein] + ADP + H(+)</text>
        <dbReference type="Rhea" id="RHEA:46608"/>
        <dbReference type="Rhea" id="RHEA-COMP:11060"/>
        <dbReference type="Rhea" id="RHEA-COMP:11605"/>
        <dbReference type="ChEBI" id="CHEBI:15378"/>
        <dbReference type="ChEBI" id="CHEBI:30013"/>
        <dbReference type="ChEBI" id="CHEBI:30616"/>
        <dbReference type="ChEBI" id="CHEBI:61977"/>
        <dbReference type="ChEBI" id="CHEBI:456216"/>
        <dbReference type="EC" id="2.7.11.13"/>
    </reaction>
</comment>
<dbReference type="SMART" id="SM00742">
    <property type="entry name" value="Hr1"/>
    <property type="match status" value="3"/>
</dbReference>
<dbReference type="InterPro" id="IPR000719">
    <property type="entry name" value="Prot_kinase_dom"/>
</dbReference>
<feature type="compositionally biased region" description="Polar residues" evidence="26">
    <location>
        <begin position="545"/>
        <end position="554"/>
    </location>
</feature>
<dbReference type="GO" id="GO:0004697">
    <property type="term" value="F:diacylglycerol-dependent serine/threonine kinase activity"/>
    <property type="evidence" value="ECO:0007669"/>
    <property type="project" value="UniProtKB-EC"/>
</dbReference>
<dbReference type="GO" id="GO:0005737">
    <property type="term" value="C:cytoplasm"/>
    <property type="evidence" value="ECO:0007669"/>
    <property type="project" value="UniProtKB-SubCell"/>
</dbReference>
<feature type="domain" description="Protein kinase" evidence="27">
    <location>
        <begin position="761"/>
        <end position="1020"/>
    </location>
</feature>
<name>A0A9P0NY15_ACAOB</name>
<keyword evidence="10" id="KW-0597">Phosphoprotein</keyword>
<dbReference type="GO" id="GO:0030496">
    <property type="term" value="C:midbody"/>
    <property type="evidence" value="ECO:0007669"/>
    <property type="project" value="UniProtKB-SubCell"/>
</dbReference>
<evidence type="ECO:0000256" key="22">
    <source>
        <dbReference type="ARBA" id="ARBA00047470"/>
    </source>
</evidence>
<dbReference type="PROSITE" id="PS00107">
    <property type="entry name" value="PROTEIN_KINASE_ATP"/>
    <property type="match status" value="1"/>
</dbReference>
<keyword evidence="12" id="KW-0677">Repeat</keyword>
<dbReference type="InterPro" id="IPR037313">
    <property type="entry name" value="PKN_HR1_1"/>
</dbReference>
<dbReference type="Gene3D" id="1.10.510.10">
    <property type="entry name" value="Transferase(Phosphotransferase) domain 1"/>
    <property type="match status" value="1"/>
</dbReference>
<dbReference type="SUPFAM" id="SSF46585">
    <property type="entry name" value="HR1 repeat"/>
    <property type="match status" value="3"/>
</dbReference>
<keyword evidence="17 23" id="KW-0175">Coiled coil</keyword>
<dbReference type="GO" id="GO:0005524">
    <property type="term" value="F:ATP binding"/>
    <property type="evidence" value="ECO:0007669"/>
    <property type="project" value="UniProtKB-UniRule"/>
</dbReference>
<evidence type="ECO:0000259" key="29">
    <source>
        <dbReference type="PROSITE" id="PS51860"/>
    </source>
</evidence>
<sequence length="1088" mass="123057">MADSYYQGDYIRHPVIYELSHKYGLPTENLIESQLPGKLEELKEIIRREIRKELKIKEGAEKLRGVSTDRRSLSHVATIVKNSNWKLTELKNELSELESQIILSQGQSTLASIPTNGDSVHLSLTSQNNDKFNASLLSKIENLEKQLSIELKVKQGAENMIQSITGKDKKLLFEAQQMLQDSKKKIEYLRMKITKLKHDVDSKSRTGSMHDLADNGDMSQSDFEPPLDERIEDLKHRLRVETAVVEGAKNVIRLLQNSSKDKGDKKALTEAQESLRASSMKLDLLKKSLELRRSELPDDSPVAIQLKEELANAQTLSHTSPMMYTSLQPFRESGDIGKNSMSASTFGRCAAVTGTLEVRLMGCQDLLEDVPGRPKKDVDANSSPMDLRFFKKTSRSSSKSYSIKEEVSEEIMAVLKLDNNTVAQTNWRLCSQQAWDQRFSIELDKSRELEIGIYWRDWRSLCAVKFLKLEEFIDDERHGMALHLEPQGLLFAEIKFLNPMISKRPKLQRQKKIFKQVMPRAKQMNINIVTWGRWMKQASRIPSRQTLAFGSTENITDDLAGDDKPETPGETPDPCTVGLGGQRPLGLIGLTPPPLPSTQPPLPPPPSQIQATAPSVATPASAAPHHVSTPPLSSPSHATPPPIHKKRTAAMPVTPPPIPPRLDPESVAALKEFDFLEEQEVVRPGPLIIPSTPSTPTIPPDQLVPPSPQPVIEFPDDEPEPLAAMNVIRRPPPREQQCYRDSAYESKRQSQQYTNLNIEHFRLISVLGRGHFGKVILSQYKNTGEYFAIKALKKGDIISRDEVESLLSEKRIFEVANSIRHPFLVNLFACFQTDAHVCFVMEYAAGGDLMMHIHADVFNEPRAVFYAACVVLGLQYLHENKIIYRDLKLDNLLLDTEGYVKIADFGLCKEGIGFGDRTGTFCGTPEFLAPEVLTETSYTRAVDWWGLGVLIFEMLVGESPFPGDDEEEVFDSIVNDEVRYPRFLSLESIAIMRRLLRKSPDRRLGSSERDAEDVKKQAFFRHIQWDELLHRRIPPPFVPTIQSMEDVSNFDEEFTSERAQLTPPKEPRQLTITDQNLFREFTYMADWC</sequence>
<dbReference type="InterPro" id="IPR017892">
    <property type="entry name" value="Pkinase_C"/>
</dbReference>
<dbReference type="InterPro" id="IPR036274">
    <property type="entry name" value="HR1_rpt_sf"/>
</dbReference>
<comment type="subcellular location">
    <subcellularLocation>
        <location evidence="5">Cleavage furrow</location>
    </subcellularLocation>
    <subcellularLocation>
        <location evidence="4">Cytoplasm</location>
    </subcellularLocation>
    <subcellularLocation>
        <location evidence="3">Membrane</location>
    </subcellularLocation>
    <subcellularLocation>
        <location evidence="2">Midbody</location>
    </subcellularLocation>
    <subcellularLocation>
        <location evidence="1">Nucleus</location>
    </subcellularLocation>
</comment>
<dbReference type="PROSITE" id="PS50011">
    <property type="entry name" value="PROTEIN_KINASE_DOM"/>
    <property type="match status" value="1"/>
</dbReference>
<evidence type="ECO:0000256" key="3">
    <source>
        <dbReference type="ARBA" id="ARBA00004370"/>
    </source>
</evidence>
<dbReference type="FunFam" id="1.10.287.160:FF:000002">
    <property type="entry name" value="Putative serine/threonine-protein kinase N2"/>
    <property type="match status" value="1"/>
</dbReference>
<evidence type="ECO:0000256" key="16">
    <source>
        <dbReference type="ARBA" id="ARBA00023015"/>
    </source>
</evidence>
<evidence type="ECO:0000256" key="13">
    <source>
        <dbReference type="ARBA" id="ARBA00022741"/>
    </source>
</evidence>
<evidence type="ECO:0000313" key="31">
    <source>
        <dbReference type="Proteomes" id="UP001152888"/>
    </source>
</evidence>
<dbReference type="PRINTS" id="PR01217">
    <property type="entry name" value="PRICHEXTENSN"/>
</dbReference>
<dbReference type="InterPro" id="IPR035892">
    <property type="entry name" value="C2_domain_sf"/>
</dbReference>
<comment type="caution">
    <text evidence="30">The sequence shown here is derived from an EMBL/GenBank/DDBJ whole genome shotgun (WGS) entry which is preliminary data.</text>
</comment>
<evidence type="ECO:0000256" key="2">
    <source>
        <dbReference type="ARBA" id="ARBA00004214"/>
    </source>
</evidence>
<keyword evidence="19" id="KW-0804">Transcription</keyword>
<feature type="coiled-coil region" evidence="25">
    <location>
        <begin position="80"/>
        <end position="107"/>
    </location>
</feature>
<organism evidence="30 31">
    <name type="scientific">Acanthoscelides obtectus</name>
    <name type="common">Bean weevil</name>
    <name type="synonym">Bruchus obtectus</name>
    <dbReference type="NCBI Taxonomy" id="200917"/>
    <lineage>
        <taxon>Eukaryota</taxon>
        <taxon>Metazoa</taxon>
        <taxon>Ecdysozoa</taxon>
        <taxon>Arthropoda</taxon>
        <taxon>Hexapoda</taxon>
        <taxon>Insecta</taxon>
        <taxon>Pterygota</taxon>
        <taxon>Neoptera</taxon>
        <taxon>Endopterygota</taxon>
        <taxon>Coleoptera</taxon>
        <taxon>Polyphaga</taxon>
        <taxon>Cucujiformia</taxon>
        <taxon>Chrysomeloidea</taxon>
        <taxon>Chrysomelidae</taxon>
        <taxon>Bruchinae</taxon>
        <taxon>Bruchini</taxon>
        <taxon>Acanthoscelides</taxon>
    </lineage>
</organism>
<evidence type="ECO:0000259" key="28">
    <source>
        <dbReference type="PROSITE" id="PS51285"/>
    </source>
</evidence>
<protein>
    <recommendedName>
        <fullName evidence="7">protein kinase C</fullName>
        <ecNumber evidence="7">2.7.11.13</ecNumber>
    </recommendedName>
</protein>
<feature type="binding site" evidence="24">
    <location>
        <position position="790"/>
    </location>
    <ligand>
        <name>ATP</name>
        <dbReference type="ChEBI" id="CHEBI:30616"/>
    </ligand>
</feature>
<evidence type="ECO:0000256" key="17">
    <source>
        <dbReference type="ARBA" id="ARBA00023054"/>
    </source>
</evidence>
<keyword evidence="13 24" id="KW-0547">Nucleotide-binding</keyword>
<feature type="domain" description="AGC-kinase C-terminal" evidence="28">
    <location>
        <begin position="1021"/>
        <end position="1088"/>
    </location>
</feature>